<gene>
    <name evidence="2" type="ORF">SAMN04244570_1479</name>
</gene>
<organism evidence="2 3">
    <name type="scientific">Sporosarcina newyorkensis</name>
    <dbReference type="NCBI Taxonomy" id="759851"/>
    <lineage>
        <taxon>Bacteria</taxon>
        <taxon>Bacillati</taxon>
        <taxon>Bacillota</taxon>
        <taxon>Bacilli</taxon>
        <taxon>Bacillales</taxon>
        <taxon>Caryophanaceae</taxon>
        <taxon>Sporosarcina</taxon>
    </lineage>
</organism>
<feature type="domain" description="Pyruvate carboxyltransferase" evidence="1">
    <location>
        <begin position="4"/>
        <end position="266"/>
    </location>
</feature>
<dbReference type="Pfam" id="PF02436">
    <property type="entry name" value="PYC_OADA"/>
    <property type="match status" value="1"/>
</dbReference>
<protein>
    <submittedName>
        <fullName evidence="2">Oxaloacetate decarboxylase, alpha subunit</fullName>
    </submittedName>
</protein>
<name>A0A1T4XZ30_9BACL</name>
<dbReference type="Gene3D" id="3.20.20.70">
    <property type="entry name" value="Aldolase class I"/>
    <property type="match status" value="1"/>
</dbReference>
<dbReference type="CDD" id="cd07937">
    <property type="entry name" value="DRE_TIM_PC_TC_5S"/>
    <property type="match status" value="1"/>
</dbReference>
<dbReference type="InterPro" id="IPR003379">
    <property type="entry name" value="Carboxylase_cons_dom"/>
</dbReference>
<evidence type="ECO:0000259" key="1">
    <source>
        <dbReference type="PROSITE" id="PS50991"/>
    </source>
</evidence>
<dbReference type="EMBL" id="FUYJ01000002">
    <property type="protein sequence ID" value="SKA94814.1"/>
    <property type="molecule type" value="Genomic_DNA"/>
</dbReference>
<dbReference type="GO" id="GO:0006094">
    <property type="term" value="P:gluconeogenesis"/>
    <property type="evidence" value="ECO:0007669"/>
    <property type="project" value="TreeGrafter"/>
</dbReference>
<dbReference type="RefSeq" id="WP_176132508.1">
    <property type="nucleotide sequence ID" value="NZ_FUYJ01000002.1"/>
</dbReference>
<dbReference type="InterPro" id="IPR055268">
    <property type="entry name" value="PCB-like"/>
</dbReference>
<dbReference type="GO" id="GO:0005737">
    <property type="term" value="C:cytoplasm"/>
    <property type="evidence" value="ECO:0007669"/>
    <property type="project" value="TreeGrafter"/>
</dbReference>
<dbReference type="InterPro" id="IPR000891">
    <property type="entry name" value="PYR_CT"/>
</dbReference>
<dbReference type="SUPFAM" id="SSF51569">
    <property type="entry name" value="Aldolase"/>
    <property type="match status" value="1"/>
</dbReference>
<dbReference type="PANTHER" id="PTHR43778:SF2">
    <property type="entry name" value="PYRUVATE CARBOXYLASE, MITOCHONDRIAL"/>
    <property type="match status" value="1"/>
</dbReference>
<dbReference type="PANTHER" id="PTHR43778">
    <property type="entry name" value="PYRUVATE CARBOXYLASE"/>
    <property type="match status" value="1"/>
</dbReference>
<accession>A0A1T4XZ30</accession>
<dbReference type="SUPFAM" id="SSF89000">
    <property type="entry name" value="post-HMGL domain-like"/>
    <property type="match status" value="1"/>
</dbReference>
<dbReference type="Proteomes" id="UP000190042">
    <property type="component" value="Unassembled WGS sequence"/>
</dbReference>
<dbReference type="GO" id="GO:0004736">
    <property type="term" value="F:pyruvate carboxylase activity"/>
    <property type="evidence" value="ECO:0007669"/>
    <property type="project" value="TreeGrafter"/>
</dbReference>
<keyword evidence="3" id="KW-1185">Reference proteome</keyword>
<dbReference type="Pfam" id="PF00682">
    <property type="entry name" value="HMGL-like"/>
    <property type="match status" value="1"/>
</dbReference>
<dbReference type="PROSITE" id="PS50991">
    <property type="entry name" value="PYR_CT"/>
    <property type="match status" value="1"/>
</dbReference>
<sequence length="488" mass="55290">MKEIKIVDTTIRDAHQSLWATRMTTPMMIPMLEKLKNAEYDTVDLMAMVHFDACVRYLREDPWERIRIVSKALQGGPRVGGWIRSGLFGFDVAPDDIRELFIEKMVDNGINRIAAFDGLLDVDNLAKPLIHAKKLGAYTVAALVFCDSPLHTDKLYVSKTIELLEKVKVDAVMIKDAGGLLTPERVRTLVPALKQILGDIPLELHSHCSTGLAPVVYLEGVKHGADVIHTAVSALANDISNPSIQTIAKNLRDLNYQVNVNDQLIHEIDHYFREVAAQEGFPLGKPKEYDSFHYKHQIPGGMLTNMYYQLEQAGIRDRQEEVLEEISIIREELAYPIMVTPFSQFVGTQAVLNVLHGERYKFVPNEIKKYAQGYYGQLMAPIDENLLDKIIGNETSLLAEETKPAKRILPELRRQFPNMTDEEMLLRYIVKGNHVDEMKKAGPISQEPYEVTPKNAPTITNILAQITKSKEMRYFHIKSDTIKLEIGK</sequence>
<dbReference type="NCBIfam" id="NF006761">
    <property type="entry name" value="PRK09282.1"/>
    <property type="match status" value="1"/>
</dbReference>
<dbReference type="AlphaFoldDB" id="A0A1T4XZ30"/>
<proteinExistence type="predicted"/>
<evidence type="ECO:0000313" key="3">
    <source>
        <dbReference type="Proteomes" id="UP000190042"/>
    </source>
</evidence>
<reference evidence="3" key="1">
    <citation type="submission" date="2017-02" db="EMBL/GenBank/DDBJ databases">
        <authorList>
            <person name="Varghese N."/>
            <person name="Submissions S."/>
        </authorList>
    </citation>
    <scope>NUCLEOTIDE SEQUENCE [LARGE SCALE GENOMIC DNA]</scope>
    <source>
        <strain evidence="3">DSM 23966</strain>
    </source>
</reference>
<dbReference type="InterPro" id="IPR013785">
    <property type="entry name" value="Aldolase_TIM"/>
</dbReference>
<evidence type="ECO:0000313" key="2">
    <source>
        <dbReference type="EMBL" id="SKA94814.1"/>
    </source>
</evidence>